<dbReference type="InterPro" id="IPR036873">
    <property type="entry name" value="Rhodanese-like_dom_sf"/>
</dbReference>
<dbReference type="RefSeq" id="WP_089357287.1">
    <property type="nucleotide sequence ID" value="NZ_FZPD01000004.1"/>
</dbReference>
<evidence type="ECO:0000259" key="1">
    <source>
        <dbReference type="PROSITE" id="PS50206"/>
    </source>
</evidence>
<dbReference type="PROSITE" id="PS51257">
    <property type="entry name" value="PROKAR_LIPOPROTEIN"/>
    <property type="match status" value="1"/>
</dbReference>
<dbReference type="Pfam" id="PF00581">
    <property type="entry name" value="Rhodanese"/>
    <property type="match status" value="1"/>
</dbReference>
<dbReference type="EMBL" id="FZPD01000004">
    <property type="protein sequence ID" value="SNT16278.1"/>
    <property type="molecule type" value="Genomic_DNA"/>
</dbReference>
<accession>A0A239KF05</accession>
<dbReference type="GO" id="GO:0016740">
    <property type="term" value="F:transferase activity"/>
    <property type="evidence" value="ECO:0007669"/>
    <property type="project" value="UniProtKB-KW"/>
</dbReference>
<evidence type="ECO:0000313" key="3">
    <source>
        <dbReference type="Proteomes" id="UP000198393"/>
    </source>
</evidence>
<gene>
    <name evidence="2" type="ORF">SAMN05421640_2590</name>
</gene>
<sequence length="163" mass="18540">MKKLIPPFILLLISTITSCGQKTFDEKMESLYKKTVPLIKADSLKPKLAGVVILDTRSEEEYQVSHINGARFVDYDNFEVGQVSNISKDTEVIVYCSVGYRSERVGEKLQKAGYTNVKNLYGGIFGWKNEGFEVVGMNNLPTDSVHVYNRLWGRWLFKGTKVY</sequence>
<evidence type="ECO:0000313" key="2">
    <source>
        <dbReference type="EMBL" id="SNT16278.1"/>
    </source>
</evidence>
<dbReference type="Gene3D" id="3.40.250.10">
    <property type="entry name" value="Rhodanese-like domain"/>
    <property type="match status" value="1"/>
</dbReference>
<feature type="domain" description="Rhodanese" evidence="1">
    <location>
        <begin position="47"/>
        <end position="136"/>
    </location>
</feature>
<protein>
    <submittedName>
        <fullName evidence="2">Rhodanese-related sulfurtransferase</fullName>
    </submittedName>
</protein>
<dbReference type="PANTHER" id="PTHR43031:SF16">
    <property type="entry name" value="OXIDOREDUCTASE"/>
    <property type="match status" value="1"/>
</dbReference>
<organism evidence="2 3">
    <name type="scientific">Ekhidna lutea</name>
    <dbReference type="NCBI Taxonomy" id="447679"/>
    <lineage>
        <taxon>Bacteria</taxon>
        <taxon>Pseudomonadati</taxon>
        <taxon>Bacteroidota</taxon>
        <taxon>Cytophagia</taxon>
        <taxon>Cytophagales</taxon>
        <taxon>Reichenbachiellaceae</taxon>
        <taxon>Ekhidna</taxon>
    </lineage>
</organism>
<dbReference type="AlphaFoldDB" id="A0A239KF05"/>
<dbReference type="InterPro" id="IPR001763">
    <property type="entry name" value="Rhodanese-like_dom"/>
</dbReference>
<dbReference type="OrthoDB" id="598065at2"/>
<dbReference type="PANTHER" id="PTHR43031">
    <property type="entry name" value="FAD-DEPENDENT OXIDOREDUCTASE"/>
    <property type="match status" value="1"/>
</dbReference>
<keyword evidence="2" id="KW-0808">Transferase</keyword>
<keyword evidence="3" id="KW-1185">Reference proteome</keyword>
<proteinExistence type="predicted"/>
<dbReference type="SUPFAM" id="SSF52821">
    <property type="entry name" value="Rhodanese/Cell cycle control phosphatase"/>
    <property type="match status" value="1"/>
</dbReference>
<name>A0A239KF05_EKHLU</name>
<dbReference type="InterPro" id="IPR050229">
    <property type="entry name" value="GlpE_sulfurtransferase"/>
</dbReference>
<dbReference type="PROSITE" id="PS50206">
    <property type="entry name" value="RHODANESE_3"/>
    <property type="match status" value="1"/>
</dbReference>
<dbReference type="SMART" id="SM00450">
    <property type="entry name" value="RHOD"/>
    <property type="match status" value="1"/>
</dbReference>
<dbReference type="CDD" id="cd00158">
    <property type="entry name" value="RHOD"/>
    <property type="match status" value="1"/>
</dbReference>
<reference evidence="2 3" key="1">
    <citation type="submission" date="2017-06" db="EMBL/GenBank/DDBJ databases">
        <authorList>
            <person name="Kim H.J."/>
            <person name="Triplett B.A."/>
        </authorList>
    </citation>
    <scope>NUCLEOTIDE SEQUENCE [LARGE SCALE GENOMIC DNA]</scope>
    <source>
        <strain evidence="2 3">DSM 19307</strain>
    </source>
</reference>
<dbReference type="Proteomes" id="UP000198393">
    <property type="component" value="Unassembled WGS sequence"/>
</dbReference>
<dbReference type="NCBIfam" id="NF045521">
    <property type="entry name" value="rhoda_near_glyco"/>
    <property type="match status" value="1"/>
</dbReference>